<dbReference type="Proteomes" id="UP000075324">
    <property type="component" value="Unassembled WGS sequence"/>
</dbReference>
<sequence length="41" mass="5120">MNDYCYHLLYILFLNNQYQIIIILNNRDAIHINWMETMNML</sequence>
<evidence type="ECO:0000313" key="2">
    <source>
        <dbReference type="Proteomes" id="UP000075324"/>
    </source>
</evidence>
<name>A0A150MYE1_9BACL</name>
<dbReference type="EMBL" id="LQYW01000063">
    <property type="protein sequence ID" value="KYD29460.1"/>
    <property type="molecule type" value="Genomic_DNA"/>
</dbReference>
<proteinExistence type="predicted"/>
<protein>
    <submittedName>
        <fullName evidence="1">Uncharacterized protein</fullName>
    </submittedName>
</protein>
<organism evidence="1 2">
    <name type="scientific">Parageobacillus toebii</name>
    <dbReference type="NCBI Taxonomy" id="153151"/>
    <lineage>
        <taxon>Bacteria</taxon>
        <taxon>Bacillati</taxon>
        <taxon>Bacillota</taxon>
        <taxon>Bacilli</taxon>
        <taxon>Bacillales</taxon>
        <taxon>Anoxybacillaceae</taxon>
        <taxon>Parageobacillus</taxon>
    </lineage>
</organism>
<reference evidence="1 2" key="1">
    <citation type="submission" date="2016-01" db="EMBL/GenBank/DDBJ databases">
        <title>Draft Genome Sequences of Seven Thermophilic Sporeformers Isolated from Foods.</title>
        <authorList>
            <person name="Berendsen E.M."/>
            <person name="Wells-Bennik M.H."/>
            <person name="Krawcyk A.O."/>
            <person name="De Jong A."/>
            <person name="Holsappel S."/>
            <person name="Eijlander R.T."/>
            <person name="Kuipers O.P."/>
        </authorList>
    </citation>
    <scope>NUCLEOTIDE SEQUENCE [LARGE SCALE GENOMIC DNA]</scope>
    <source>
        <strain evidence="1 2">B4110</strain>
    </source>
</reference>
<evidence type="ECO:0000313" key="1">
    <source>
        <dbReference type="EMBL" id="KYD29460.1"/>
    </source>
</evidence>
<accession>A0A150MYE1</accession>
<dbReference type="AlphaFoldDB" id="A0A150MYE1"/>
<gene>
    <name evidence="1" type="ORF">B4110_3121</name>
</gene>
<comment type="caution">
    <text evidence="1">The sequence shown here is derived from an EMBL/GenBank/DDBJ whole genome shotgun (WGS) entry which is preliminary data.</text>
</comment>